<feature type="compositionally biased region" description="Low complexity" evidence="3">
    <location>
        <begin position="1"/>
        <end position="29"/>
    </location>
</feature>
<dbReference type="SUPFAM" id="SSF53756">
    <property type="entry name" value="UDP-Glycosyltransferase/glycogen phosphorylase"/>
    <property type="match status" value="1"/>
</dbReference>
<keyword evidence="2" id="KW-0808">Transferase</keyword>
<evidence type="ECO:0000313" key="5">
    <source>
        <dbReference type="Proteomes" id="UP000275267"/>
    </source>
</evidence>
<feature type="compositionally biased region" description="Low complexity" evidence="3">
    <location>
        <begin position="74"/>
        <end position="96"/>
    </location>
</feature>
<dbReference type="PANTHER" id="PTHR48047">
    <property type="entry name" value="GLYCOSYLTRANSFERASE"/>
    <property type="match status" value="1"/>
</dbReference>
<dbReference type="STRING" id="4540.A0A3L6TT07"/>
<feature type="region of interest" description="Disordered" evidence="3">
    <location>
        <begin position="62"/>
        <end position="107"/>
    </location>
</feature>
<reference evidence="5" key="1">
    <citation type="journal article" date="2019" name="Nat. Commun.">
        <title>The genome of broomcorn millet.</title>
        <authorList>
            <person name="Zou C."/>
            <person name="Miki D."/>
            <person name="Li D."/>
            <person name="Tang Q."/>
            <person name="Xiao L."/>
            <person name="Rajput S."/>
            <person name="Deng P."/>
            <person name="Jia W."/>
            <person name="Huang R."/>
            <person name="Zhang M."/>
            <person name="Sun Y."/>
            <person name="Hu J."/>
            <person name="Fu X."/>
            <person name="Schnable P.S."/>
            <person name="Li F."/>
            <person name="Zhang H."/>
            <person name="Feng B."/>
            <person name="Zhu X."/>
            <person name="Liu R."/>
            <person name="Schnable J.C."/>
            <person name="Zhu J.-K."/>
            <person name="Zhang H."/>
        </authorList>
    </citation>
    <scope>NUCLEOTIDE SEQUENCE [LARGE SCALE GENOMIC DNA]</scope>
</reference>
<dbReference type="InterPro" id="IPR002213">
    <property type="entry name" value="UDP_glucos_trans"/>
</dbReference>
<dbReference type="Proteomes" id="UP000275267">
    <property type="component" value="Unassembled WGS sequence"/>
</dbReference>
<comment type="caution">
    <text evidence="4">The sequence shown here is derived from an EMBL/GenBank/DDBJ whole genome shotgun (WGS) entry which is preliminary data.</text>
</comment>
<gene>
    <name evidence="4" type="ORF">C2845_PM01G18450</name>
</gene>
<dbReference type="PANTHER" id="PTHR48047:SF216">
    <property type="entry name" value="GLYCOSYLTRANSFERASE"/>
    <property type="match status" value="1"/>
</dbReference>
<organism evidence="4 5">
    <name type="scientific">Panicum miliaceum</name>
    <name type="common">Proso millet</name>
    <name type="synonym">Broomcorn millet</name>
    <dbReference type="NCBI Taxonomy" id="4540"/>
    <lineage>
        <taxon>Eukaryota</taxon>
        <taxon>Viridiplantae</taxon>
        <taxon>Streptophyta</taxon>
        <taxon>Embryophyta</taxon>
        <taxon>Tracheophyta</taxon>
        <taxon>Spermatophyta</taxon>
        <taxon>Magnoliopsida</taxon>
        <taxon>Liliopsida</taxon>
        <taxon>Poales</taxon>
        <taxon>Poaceae</taxon>
        <taxon>PACMAD clade</taxon>
        <taxon>Panicoideae</taxon>
        <taxon>Panicodae</taxon>
        <taxon>Paniceae</taxon>
        <taxon>Panicinae</taxon>
        <taxon>Panicum</taxon>
        <taxon>Panicum sect. Panicum</taxon>
    </lineage>
</organism>
<dbReference type="AlphaFoldDB" id="A0A3L6TT07"/>
<dbReference type="EMBL" id="PQIB02000001">
    <property type="protein sequence ID" value="RLN42651.1"/>
    <property type="molecule type" value="Genomic_DNA"/>
</dbReference>
<feature type="region of interest" description="Disordered" evidence="3">
    <location>
        <begin position="1"/>
        <end position="44"/>
    </location>
</feature>
<dbReference type="Pfam" id="PF00201">
    <property type="entry name" value="UDPGT"/>
    <property type="match status" value="1"/>
</dbReference>
<dbReference type="OrthoDB" id="5835829at2759"/>
<protein>
    <submittedName>
        <fullName evidence="4">UDP-glycosyltransferase 73C3-like</fullName>
    </submittedName>
</protein>
<comment type="similarity">
    <text evidence="1">Belongs to the UDP-glycosyltransferase family.</text>
</comment>
<accession>A0A3L6TT07</accession>
<dbReference type="GO" id="GO:0035251">
    <property type="term" value="F:UDP-glucosyltransferase activity"/>
    <property type="evidence" value="ECO:0007669"/>
    <property type="project" value="TreeGrafter"/>
</dbReference>
<proteinExistence type="inferred from homology"/>
<sequence length="311" mass="32880">MSSPLPALTSSASVSFDGGSVSSSASPSALAPPPRCSPTCRTTHEFPRQASIMIRILAEPDRITPGHGRGLRDPAASGAPLSSSASPSAPAPYSSPTLSHPSTTYKFPTKEASRSSIHAGTVVAKLAAGLEASLRPFIWVIKETVGLNAEFEARVKDWGMVIRGPAPPYLNFNPSSTTGWNSTVEAVSHGLPLLTWPHFADQFLNKALVVDVLGIGVRVGVKVPATHIWLVKPGELLEVQVGRDLVERAVAEVMDEGPAGAARRARANELGEKVRAVMAEGGSPDTNVKDMIRHIIELPRKEEGKLPVASE</sequence>
<evidence type="ECO:0000256" key="2">
    <source>
        <dbReference type="ARBA" id="ARBA00022679"/>
    </source>
</evidence>
<evidence type="ECO:0000313" key="4">
    <source>
        <dbReference type="EMBL" id="RLN42651.1"/>
    </source>
</evidence>
<dbReference type="Gene3D" id="3.40.50.2000">
    <property type="entry name" value="Glycogen Phosphorylase B"/>
    <property type="match status" value="1"/>
</dbReference>
<name>A0A3L6TT07_PANMI</name>
<feature type="compositionally biased region" description="Polar residues" evidence="3">
    <location>
        <begin position="97"/>
        <end position="106"/>
    </location>
</feature>
<evidence type="ECO:0000256" key="1">
    <source>
        <dbReference type="ARBA" id="ARBA00009995"/>
    </source>
</evidence>
<keyword evidence="5" id="KW-1185">Reference proteome</keyword>
<evidence type="ECO:0000256" key="3">
    <source>
        <dbReference type="SAM" id="MobiDB-lite"/>
    </source>
</evidence>